<dbReference type="SUPFAM" id="SSF53807">
    <property type="entry name" value="Helical backbone' metal receptor"/>
    <property type="match status" value="1"/>
</dbReference>
<evidence type="ECO:0000259" key="2">
    <source>
        <dbReference type="PROSITE" id="PS50983"/>
    </source>
</evidence>
<evidence type="ECO:0000313" key="4">
    <source>
        <dbReference type="Proteomes" id="UP000199662"/>
    </source>
</evidence>
<dbReference type="InterPro" id="IPR002491">
    <property type="entry name" value="ABC_transptr_periplasmic_BD"/>
</dbReference>
<evidence type="ECO:0000256" key="1">
    <source>
        <dbReference type="ARBA" id="ARBA00008814"/>
    </source>
</evidence>
<accession>A0A1H7C830</accession>
<dbReference type="STRING" id="84035.SAMN05660742_12021"/>
<evidence type="ECO:0000313" key="3">
    <source>
        <dbReference type="EMBL" id="SEJ85778.1"/>
    </source>
</evidence>
<proteinExistence type="inferred from homology"/>
<dbReference type="PANTHER" id="PTHR30535:SF34">
    <property type="entry name" value="MOLYBDATE-BINDING PROTEIN MOLA"/>
    <property type="match status" value="1"/>
</dbReference>
<dbReference type="PANTHER" id="PTHR30535">
    <property type="entry name" value="VITAMIN B12-BINDING PROTEIN"/>
    <property type="match status" value="1"/>
</dbReference>
<dbReference type="InterPro" id="IPR050902">
    <property type="entry name" value="ABC_Transporter_SBP"/>
</dbReference>
<protein>
    <submittedName>
        <fullName evidence="3">Iron complex transport system substrate-binding protein</fullName>
    </submittedName>
</protein>
<dbReference type="Proteomes" id="UP000199662">
    <property type="component" value="Unassembled WGS sequence"/>
</dbReference>
<dbReference type="AlphaFoldDB" id="A0A1H7C830"/>
<name>A0A1H7C830_9FIRM</name>
<gene>
    <name evidence="3" type="ORF">SAMN05660742_12021</name>
</gene>
<organism evidence="3 4">
    <name type="scientific">Propionispira arboris</name>
    <dbReference type="NCBI Taxonomy" id="84035"/>
    <lineage>
        <taxon>Bacteria</taxon>
        <taxon>Bacillati</taxon>
        <taxon>Bacillota</taxon>
        <taxon>Negativicutes</taxon>
        <taxon>Selenomonadales</taxon>
        <taxon>Selenomonadaceae</taxon>
        <taxon>Propionispira</taxon>
    </lineage>
</organism>
<comment type="similarity">
    <text evidence="1">Belongs to the bacterial solute-binding protein 8 family.</text>
</comment>
<reference evidence="4" key="1">
    <citation type="submission" date="2016-10" db="EMBL/GenBank/DDBJ databases">
        <authorList>
            <person name="Varghese N."/>
            <person name="Submissions S."/>
        </authorList>
    </citation>
    <scope>NUCLEOTIDE SEQUENCE [LARGE SCALE GENOMIC DNA]</scope>
    <source>
        <strain evidence="4">DSM 2179</strain>
    </source>
</reference>
<dbReference type="Gene3D" id="3.40.50.1980">
    <property type="entry name" value="Nitrogenase molybdenum iron protein domain"/>
    <property type="match status" value="2"/>
</dbReference>
<dbReference type="RefSeq" id="WP_091834337.1">
    <property type="nucleotide sequence ID" value="NZ_FNZK01000020.1"/>
</dbReference>
<dbReference type="Pfam" id="PF01497">
    <property type="entry name" value="Peripla_BP_2"/>
    <property type="match status" value="1"/>
</dbReference>
<dbReference type="GO" id="GO:0071281">
    <property type="term" value="P:cellular response to iron ion"/>
    <property type="evidence" value="ECO:0007669"/>
    <property type="project" value="TreeGrafter"/>
</dbReference>
<dbReference type="EMBL" id="FNZK01000020">
    <property type="protein sequence ID" value="SEJ85778.1"/>
    <property type="molecule type" value="Genomic_DNA"/>
</dbReference>
<dbReference type="PROSITE" id="PS50983">
    <property type="entry name" value="FE_B12_PBP"/>
    <property type="match status" value="1"/>
</dbReference>
<feature type="domain" description="Fe/B12 periplasmic-binding" evidence="2">
    <location>
        <begin position="52"/>
        <end position="311"/>
    </location>
</feature>
<dbReference type="PROSITE" id="PS51257">
    <property type="entry name" value="PROKAR_LIPOPROTEIN"/>
    <property type="match status" value="1"/>
</dbReference>
<sequence>MKCKIIMVLLFSIVGLFFSGCGNNAVKLEQNTGYKAVDSHEQVVEMLHKPQHIVSLTLCSDEILLSLVDKDCLASVSSLAANPSISNVAVQAEGLPMLENKSIEAILAKNPDLIIVGDWLPDDFIVSLRELNVPVYVYKTPQTIAEVRTLVLDMGIIVGETEKSKKIVADMDAVLTQITNKVQLIPENQKKMVMALSFMGCYGGKGSMLDDIYKNAGVINGAALAGLEKNDVLAKEQIVAMKPDILMIPTWDYAGEDIAQFRNSILTDPALQHIPAVMNHHLIQVNDKYTYSTSQYVVFAVKNIFEAVYEK</sequence>
<keyword evidence="4" id="KW-1185">Reference proteome</keyword>